<accession>A0ABW7E1J3</accession>
<dbReference type="EMBL" id="JBIENY010000195">
    <property type="protein sequence ID" value="MFG6296382.1"/>
    <property type="molecule type" value="Genomic_DNA"/>
</dbReference>
<gene>
    <name evidence="1" type="ORF">ACGU38_13635</name>
</gene>
<comment type="caution">
    <text evidence="1">The sequence shown here is derived from an EMBL/GenBank/DDBJ whole genome shotgun (WGS) entry which is preliminary data.</text>
</comment>
<sequence>MTTHTPSRACYQRGCSTDACKQANYRYMARLRLDHARGQRRRTDSTQPRIHIERLLAAGWLKTQIARAAGLNHHTIIDVLAGQPTVANRIALAILSIPIGQPPADTRDTDATGTIRRLRALVALGWPIAQLAPRLGMYETACGNIARGELRQVRTATAEAVATLYRDLSRTAGPSNRTRILTAKKGWPPPAAWDDDLIDDPNAHPEWTGYCGTDRGWWTHRWQNLPMCPRCEHAHQEWLDERAGLHPQARNQEMFRARAAASQREAELAIDARELLRYGVGIEQAAARLGVSKNHLQQVMLRHPAEPDQAAAA</sequence>
<evidence type="ECO:0000313" key="1">
    <source>
        <dbReference type="EMBL" id="MFG6296382.1"/>
    </source>
</evidence>
<dbReference type="Proteomes" id="UP001605990">
    <property type="component" value="Unassembled WGS sequence"/>
</dbReference>
<organism evidence="1 2">
    <name type="scientific">Streptomyces rochei</name>
    <name type="common">Streptomyces parvullus</name>
    <dbReference type="NCBI Taxonomy" id="1928"/>
    <lineage>
        <taxon>Bacteria</taxon>
        <taxon>Bacillati</taxon>
        <taxon>Actinomycetota</taxon>
        <taxon>Actinomycetes</taxon>
        <taxon>Kitasatosporales</taxon>
        <taxon>Streptomycetaceae</taxon>
        <taxon>Streptomyces</taxon>
        <taxon>Streptomyces rochei group</taxon>
    </lineage>
</organism>
<reference evidence="1 2" key="1">
    <citation type="submission" date="2024-10" db="EMBL/GenBank/DDBJ databases">
        <title>Draft genome assembly of a novel steroid transforming actinomycete isolated from African clawed frog Xenopus laevis.</title>
        <authorList>
            <person name="Bragin E."/>
            <person name="Kollerov V."/>
            <person name="Donova M.V."/>
        </authorList>
    </citation>
    <scope>NUCLEOTIDE SEQUENCE [LARGE SCALE GENOMIC DNA]</scope>
    <source>
        <strain evidence="1 2">MTOC-St3</strain>
    </source>
</reference>
<protein>
    <recommendedName>
        <fullName evidence="3">Helix-turn-helix domain-containing protein</fullName>
    </recommendedName>
</protein>
<keyword evidence="2" id="KW-1185">Reference proteome</keyword>
<proteinExistence type="predicted"/>
<evidence type="ECO:0008006" key="3">
    <source>
        <dbReference type="Google" id="ProtNLM"/>
    </source>
</evidence>
<name>A0ABW7E1J3_STRRO</name>
<dbReference type="RefSeq" id="WP_394393983.1">
    <property type="nucleotide sequence ID" value="NZ_JBIENY010000195.1"/>
</dbReference>
<evidence type="ECO:0000313" key="2">
    <source>
        <dbReference type="Proteomes" id="UP001605990"/>
    </source>
</evidence>